<dbReference type="InterPro" id="IPR036890">
    <property type="entry name" value="HATPase_C_sf"/>
</dbReference>
<evidence type="ECO:0000256" key="2">
    <source>
        <dbReference type="SAM" id="MobiDB-lite"/>
    </source>
</evidence>
<dbReference type="InterPro" id="IPR003594">
    <property type="entry name" value="HATPase_dom"/>
</dbReference>
<dbReference type="CDD" id="cd16936">
    <property type="entry name" value="HATPase_RsbW-like"/>
    <property type="match status" value="1"/>
</dbReference>
<dbReference type="Proteomes" id="UP001500973">
    <property type="component" value="Unassembled WGS sequence"/>
</dbReference>
<accession>A0ABP4K0G4</accession>
<evidence type="ECO:0000259" key="3">
    <source>
        <dbReference type="Pfam" id="PF13581"/>
    </source>
</evidence>
<keyword evidence="1" id="KW-0808">Transferase</keyword>
<protein>
    <recommendedName>
        <fullName evidence="3">Histidine kinase/HSP90-like ATPase domain-containing protein</fullName>
    </recommendedName>
</protein>
<dbReference type="PANTHER" id="PTHR35526">
    <property type="entry name" value="ANTI-SIGMA-F FACTOR RSBW-RELATED"/>
    <property type="match status" value="1"/>
</dbReference>
<reference evidence="5" key="1">
    <citation type="journal article" date="2019" name="Int. J. Syst. Evol. Microbiol.">
        <title>The Global Catalogue of Microorganisms (GCM) 10K type strain sequencing project: providing services to taxonomists for standard genome sequencing and annotation.</title>
        <authorList>
            <consortium name="The Broad Institute Genomics Platform"/>
            <consortium name="The Broad Institute Genome Sequencing Center for Infectious Disease"/>
            <person name="Wu L."/>
            <person name="Ma J."/>
        </authorList>
    </citation>
    <scope>NUCLEOTIDE SEQUENCE [LARGE SCALE GENOMIC DNA]</scope>
    <source>
        <strain evidence="5">JCM 11756</strain>
    </source>
</reference>
<dbReference type="PANTHER" id="PTHR35526:SF3">
    <property type="entry name" value="ANTI-SIGMA-F FACTOR RSBW"/>
    <property type="match status" value="1"/>
</dbReference>
<keyword evidence="1" id="KW-0418">Kinase</keyword>
<feature type="region of interest" description="Disordered" evidence="2">
    <location>
        <begin position="57"/>
        <end position="78"/>
    </location>
</feature>
<proteinExistence type="predicted"/>
<dbReference type="Gene3D" id="3.30.565.10">
    <property type="entry name" value="Histidine kinase-like ATPase, C-terminal domain"/>
    <property type="match status" value="1"/>
</dbReference>
<gene>
    <name evidence="4" type="ORF">GCM10009601_59130</name>
</gene>
<evidence type="ECO:0000313" key="5">
    <source>
        <dbReference type="Proteomes" id="UP001500973"/>
    </source>
</evidence>
<keyword evidence="1" id="KW-0723">Serine/threonine-protein kinase</keyword>
<feature type="domain" description="Histidine kinase/HSP90-like ATPase" evidence="3">
    <location>
        <begin position="99"/>
        <end position="190"/>
    </location>
</feature>
<name>A0ABP4K0G4_9ACTN</name>
<dbReference type="SUPFAM" id="SSF55874">
    <property type="entry name" value="ATPase domain of HSP90 chaperone/DNA topoisomerase II/histidine kinase"/>
    <property type="match status" value="1"/>
</dbReference>
<organism evidence="4 5">
    <name type="scientific">Streptomyces thermospinosisporus</name>
    <dbReference type="NCBI Taxonomy" id="161482"/>
    <lineage>
        <taxon>Bacteria</taxon>
        <taxon>Bacillati</taxon>
        <taxon>Actinomycetota</taxon>
        <taxon>Actinomycetes</taxon>
        <taxon>Kitasatosporales</taxon>
        <taxon>Streptomycetaceae</taxon>
        <taxon>Streptomyces</taxon>
    </lineage>
</organism>
<sequence length="213" mass="23304">MFNVACREGDTSATRTAPVQDPYSEAEHGRSTPYDATDVRPRYLVSGSLAAQPDPVTQHQLTGEAAQSVPTPAPDPTHHHLTLRLSSTRRGARLARQLAVQQFTEWTGLPYDSDAARAVALVTAELAANAVRHGGLPGRDFRLVLLLLPHTLRIEVTDTRPERLPVRPAAQPVDETSGRGLLLVQACAERWGWTIRDAFTKTVWAEVQIHPAS</sequence>
<keyword evidence="5" id="KW-1185">Reference proteome</keyword>
<dbReference type="InterPro" id="IPR050267">
    <property type="entry name" value="Anti-sigma-factor_SerPK"/>
</dbReference>
<evidence type="ECO:0000256" key="1">
    <source>
        <dbReference type="ARBA" id="ARBA00022527"/>
    </source>
</evidence>
<comment type="caution">
    <text evidence="4">The sequence shown here is derived from an EMBL/GenBank/DDBJ whole genome shotgun (WGS) entry which is preliminary data.</text>
</comment>
<evidence type="ECO:0000313" key="4">
    <source>
        <dbReference type="EMBL" id="GAA1434509.1"/>
    </source>
</evidence>
<dbReference type="EMBL" id="BAAAIZ010000118">
    <property type="protein sequence ID" value="GAA1434509.1"/>
    <property type="molecule type" value="Genomic_DNA"/>
</dbReference>
<feature type="region of interest" description="Disordered" evidence="2">
    <location>
        <begin position="1"/>
        <end position="36"/>
    </location>
</feature>
<dbReference type="Pfam" id="PF13581">
    <property type="entry name" value="HATPase_c_2"/>
    <property type="match status" value="1"/>
</dbReference>